<dbReference type="RefSeq" id="WP_233452265.1">
    <property type="nucleotide sequence ID" value="NZ_CADEPK010000304.1"/>
</dbReference>
<dbReference type="EMBL" id="JAUSTZ010000026">
    <property type="protein sequence ID" value="MDQ0228604.1"/>
    <property type="molecule type" value="Genomic_DNA"/>
</dbReference>
<evidence type="ECO:0000259" key="2">
    <source>
        <dbReference type="Pfam" id="PF04471"/>
    </source>
</evidence>
<keyword evidence="1" id="KW-0472">Membrane</keyword>
<protein>
    <submittedName>
        <fullName evidence="3">Restriction system protein</fullName>
    </submittedName>
</protein>
<dbReference type="Gene3D" id="3.40.1350.10">
    <property type="match status" value="1"/>
</dbReference>
<dbReference type="InterPro" id="IPR011856">
    <property type="entry name" value="tRNA_endonuc-like_dom_sf"/>
</dbReference>
<dbReference type="Proteomes" id="UP001232245">
    <property type="component" value="Unassembled WGS sequence"/>
</dbReference>
<dbReference type="SUPFAM" id="SSF52980">
    <property type="entry name" value="Restriction endonuclease-like"/>
    <property type="match status" value="1"/>
</dbReference>
<feature type="transmembrane region" description="Helical" evidence="1">
    <location>
        <begin position="6"/>
        <end position="24"/>
    </location>
</feature>
<reference evidence="3 4" key="1">
    <citation type="submission" date="2023-07" db="EMBL/GenBank/DDBJ databases">
        <title>Genomic Encyclopedia of Type Strains, Phase IV (KMG-IV): sequencing the most valuable type-strain genomes for metagenomic binning, comparative biology and taxonomic classification.</title>
        <authorList>
            <person name="Goeker M."/>
        </authorList>
    </citation>
    <scope>NUCLEOTIDE SEQUENCE [LARGE SCALE GENOMIC DNA]</scope>
    <source>
        <strain evidence="3 4">DSM 17723</strain>
    </source>
</reference>
<feature type="domain" description="Restriction endonuclease type IV Mrr" evidence="2">
    <location>
        <begin position="47"/>
        <end position="155"/>
    </location>
</feature>
<keyword evidence="1" id="KW-0812">Transmembrane</keyword>
<gene>
    <name evidence="3" type="ORF">J2S02_004990</name>
</gene>
<proteinExistence type="predicted"/>
<keyword evidence="1" id="KW-1133">Transmembrane helix</keyword>
<comment type="caution">
    <text evidence="3">The sequence shown here is derived from an EMBL/GenBank/DDBJ whole genome shotgun (WGS) entry which is preliminary data.</text>
</comment>
<dbReference type="InterPro" id="IPR052906">
    <property type="entry name" value="Type_IV_Methyl-Rstrct_Enzyme"/>
</dbReference>
<dbReference type="Pfam" id="PF04471">
    <property type="entry name" value="Mrr_cat"/>
    <property type="match status" value="1"/>
</dbReference>
<dbReference type="InterPro" id="IPR011335">
    <property type="entry name" value="Restrct_endonuc-II-like"/>
</dbReference>
<organism evidence="3 4">
    <name type="scientific">Metabacillus niabensis</name>
    <dbReference type="NCBI Taxonomy" id="324854"/>
    <lineage>
        <taxon>Bacteria</taxon>
        <taxon>Bacillati</taxon>
        <taxon>Bacillota</taxon>
        <taxon>Bacilli</taxon>
        <taxon>Bacillales</taxon>
        <taxon>Bacillaceae</taxon>
        <taxon>Metabacillus</taxon>
    </lineage>
</organism>
<name>A0ABT9Z9K1_9BACI</name>
<evidence type="ECO:0000313" key="4">
    <source>
        <dbReference type="Proteomes" id="UP001232245"/>
    </source>
</evidence>
<accession>A0ABT9Z9K1</accession>
<sequence>MQLMDLLILYLVIVVVGVYLIIFYEARRKNRLKQLGEKLSQSGIRDIDQMSGLEFEQYLVALFRKNGYRVKITSASNDFGADLVLEGNERIVIQAKRYSGKVGMKAVQEISSAKGYYNAQIAWVITNNYFTSQAIKLAQANNVKLVDRNMLIEMILKTNTQKYFESNNI</sequence>
<dbReference type="PANTHER" id="PTHR30015">
    <property type="entry name" value="MRR RESTRICTION SYSTEM PROTEIN"/>
    <property type="match status" value="1"/>
</dbReference>
<evidence type="ECO:0000313" key="3">
    <source>
        <dbReference type="EMBL" id="MDQ0228604.1"/>
    </source>
</evidence>
<evidence type="ECO:0000256" key="1">
    <source>
        <dbReference type="SAM" id="Phobius"/>
    </source>
</evidence>
<dbReference type="InterPro" id="IPR007560">
    <property type="entry name" value="Restrct_endonuc_IV_Mrr"/>
</dbReference>
<dbReference type="PANTHER" id="PTHR30015:SF6">
    <property type="entry name" value="SLL1429 PROTEIN"/>
    <property type="match status" value="1"/>
</dbReference>
<keyword evidence="4" id="KW-1185">Reference proteome</keyword>